<dbReference type="PANTHER" id="PTHR44051:SF8">
    <property type="entry name" value="GLUTATHIONE S-TRANSFERASE GSTA"/>
    <property type="match status" value="1"/>
</dbReference>
<dbReference type="PANTHER" id="PTHR44051">
    <property type="entry name" value="GLUTATHIONE S-TRANSFERASE-RELATED"/>
    <property type="match status" value="1"/>
</dbReference>
<accession>A0A444JHY6</accession>
<dbReference type="SFLD" id="SFLDS00019">
    <property type="entry name" value="Glutathione_Transferase_(cytos"/>
    <property type="match status" value="1"/>
</dbReference>
<dbReference type="InterPro" id="IPR040079">
    <property type="entry name" value="Glutathione_S-Trfase"/>
</dbReference>
<dbReference type="InterPro" id="IPR036249">
    <property type="entry name" value="Thioredoxin-like_sf"/>
</dbReference>
<dbReference type="GO" id="GO:0016740">
    <property type="term" value="F:transferase activity"/>
    <property type="evidence" value="ECO:0007669"/>
    <property type="project" value="UniProtKB-KW"/>
</dbReference>
<evidence type="ECO:0000259" key="4">
    <source>
        <dbReference type="PROSITE" id="PS50404"/>
    </source>
</evidence>
<dbReference type="PROSITE" id="PS50405">
    <property type="entry name" value="GST_CTER"/>
    <property type="match status" value="1"/>
</dbReference>
<dbReference type="CDD" id="cd03046">
    <property type="entry name" value="GST_N_GTT1_like"/>
    <property type="match status" value="1"/>
</dbReference>
<dbReference type="PROSITE" id="PS50404">
    <property type="entry name" value="GST_NTER"/>
    <property type="match status" value="1"/>
</dbReference>
<dbReference type="Proteomes" id="UP000287563">
    <property type="component" value="Unassembled WGS sequence"/>
</dbReference>
<protein>
    <submittedName>
        <fullName evidence="6">Glutathione S-transferase family protein</fullName>
    </submittedName>
</protein>
<dbReference type="FunFam" id="3.40.30.10:FF:000039">
    <property type="entry name" value="Glutathione S-transferase domain"/>
    <property type="match status" value="1"/>
</dbReference>
<keyword evidence="7" id="KW-1185">Reference proteome</keyword>
<feature type="domain" description="GST C-terminal" evidence="5">
    <location>
        <begin position="85"/>
        <end position="210"/>
    </location>
</feature>
<dbReference type="SUPFAM" id="SSF47616">
    <property type="entry name" value="GST C-terminal domain-like"/>
    <property type="match status" value="1"/>
</dbReference>
<dbReference type="Gene3D" id="3.40.30.10">
    <property type="entry name" value="Glutaredoxin"/>
    <property type="match status" value="1"/>
</dbReference>
<proteinExistence type="inferred from homology"/>
<organism evidence="6 7">
    <name type="scientific">Photobacterium chitinilyticum</name>
    <dbReference type="NCBI Taxonomy" id="2485123"/>
    <lineage>
        <taxon>Bacteria</taxon>
        <taxon>Pseudomonadati</taxon>
        <taxon>Pseudomonadota</taxon>
        <taxon>Gammaproteobacteria</taxon>
        <taxon>Vibrionales</taxon>
        <taxon>Vibrionaceae</taxon>
        <taxon>Photobacterium</taxon>
    </lineage>
</organism>
<dbReference type="RefSeq" id="WP_128786681.1">
    <property type="nucleotide sequence ID" value="NZ_RJLM01000059.1"/>
</dbReference>
<comment type="caution">
    <text evidence="6">The sequence shown here is derived from an EMBL/GenBank/DDBJ whole genome shotgun (WGS) entry which is preliminary data.</text>
</comment>
<name>A0A444JHY6_9GAMM</name>
<dbReference type="InterPro" id="IPR010987">
    <property type="entry name" value="Glutathione-S-Trfase_C-like"/>
</dbReference>
<evidence type="ECO:0000256" key="1">
    <source>
        <dbReference type="ARBA" id="ARBA00007409"/>
    </source>
</evidence>
<evidence type="ECO:0000313" key="7">
    <source>
        <dbReference type="Proteomes" id="UP000287563"/>
    </source>
</evidence>
<dbReference type="AlphaFoldDB" id="A0A444JHY6"/>
<dbReference type="InterPro" id="IPR036282">
    <property type="entry name" value="Glutathione-S-Trfase_C_sf"/>
</dbReference>
<feature type="domain" description="GST N-terminal" evidence="4">
    <location>
        <begin position="1"/>
        <end position="80"/>
    </location>
</feature>
<keyword evidence="2 6" id="KW-0808">Transferase</keyword>
<dbReference type="SFLD" id="SFLDG00358">
    <property type="entry name" value="Main_(cytGST)"/>
    <property type="match status" value="1"/>
</dbReference>
<dbReference type="SUPFAM" id="SSF52833">
    <property type="entry name" value="Thioredoxin-like"/>
    <property type="match status" value="1"/>
</dbReference>
<dbReference type="Pfam" id="PF00043">
    <property type="entry name" value="GST_C"/>
    <property type="match status" value="1"/>
</dbReference>
<comment type="similarity">
    <text evidence="1 3">Belongs to the GST superfamily.</text>
</comment>
<evidence type="ECO:0000259" key="5">
    <source>
        <dbReference type="PROSITE" id="PS50405"/>
    </source>
</evidence>
<dbReference type="OrthoDB" id="9810080at2"/>
<dbReference type="InterPro" id="IPR004045">
    <property type="entry name" value="Glutathione_S-Trfase_N"/>
</dbReference>
<gene>
    <name evidence="6" type="ORF">EDI28_25955</name>
</gene>
<dbReference type="SFLD" id="SFLDG01150">
    <property type="entry name" value="Main.1:_Beta-like"/>
    <property type="match status" value="1"/>
</dbReference>
<reference evidence="6 7" key="1">
    <citation type="submission" date="2018-11" db="EMBL/GenBank/DDBJ databases">
        <title>Photobacterium sp. BEI247 sp. nov., a marine bacterium isolated from Yongle Blue Hole in the South China Sea.</title>
        <authorList>
            <person name="Wang X."/>
        </authorList>
    </citation>
    <scope>NUCLEOTIDE SEQUENCE [LARGE SCALE GENOMIC DNA]</scope>
    <source>
        <strain evidence="7">BEI247</strain>
    </source>
</reference>
<evidence type="ECO:0000313" key="6">
    <source>
        <dbReference type="EMBL" id="RWX52703.1"/>
    </source>
</evidence>
<evidence type="ECO:0000256" key="2">
    <source>
        <dbReference type="ARBA" id="ARBA00022679"/>
    </source>
</evidence>
<dbReference type="Gene3D" id="1.20.1050.10">
    <property type="match status" value="1"/>
</dbReference>
<evidence type="ECO:0000256" key="3">
    <source>
        <dbReference type="RuleBase" id="RU003494"/>
    </source>
</evidence>
<sequence length="210" mass="24131">MITLYGYPRTRSLRVSWLLEELGLEWQYHLVNFAKGEHKSAEYLALCPQGKVPTLHDKNIVLTESAAICLYLAEKYGKHWLPKPATAEAAKQLEWISFIITELEQPLWSMGKHKFALPKPIRLPEMLSVASWEFKKAIQTAETWLPASEFLIGNFPTVADILLTHTLNWAVKFDQKLPPKLEKYRQHMSGRPTLLRALTQEQQALANNQP</sequence>
<dbReference type="EMBL" id="RJLM01000059">
    <property type="protein sequence ID" value="RWX52703.1"/>
    <property type="molecule type" value="Genomic_DNA"/>
</dbReference>
<dbReference type="InterPro" id="IPR004046">
    <property type="entry name" value="GST_C"/>
</dbReference>
<dbReference type="Pfam" id="PF02798">
    <property type="entry name" value="GST_N"/>
    <property type="match status" value="1"/>
</dbReference>